<keyword evidence="1" id="KW-1133">Transmembrane helix</keyword>
<dbReference type="KEGG" id="haly:HYG82_15420"/>
<sequence length="143" mass="15180">MNDSRDAQSDSLDEGGVSPRLIALGAGIVDVPVFAYVSLELFDNPSFGAFVGLVVGLGTFLFLPAVITDDDERDVDDLEPTNVGTRLRGFHRAAAGLALPPAGIALFGWRFVSENLLLGILVALVIAVAIYFPLAVLLPRRLS</sequence>
<dbReference type="OrthoDB" id="203696at2157"/>
<keyword evidence="1" id="KW-0812">Transmembrane</keyword>
<keyword evidence="1" id="KW-0472">Membrane</keyword>
<proteinExistence type="predicted"/>
<keyword evidence="3" id="KW-1185">Reference proteome</keyword>
<feature type="transmembrane region" description="Helical" evidence="1">
    <location>
        <begin position="116"/>
        <end position="138"/>
    </location>
</feature>
<dbReference type="GeneID" id="56034709"/>
<dbReference type="Proteomes" id="UP000509241">
    <property type="component" value="Chromosome"/>
</dbReference>
<evidence type="ECO:0000256" key="1">
    <source>
        <dbReference type="SAM" id="Phobius"/>
    </source>
</evidence>
<protein>
    <submittedName>
        <fullName evidence="2">Uncharacterized protein</fullName>
    </submittedName>
</protein>
<evidence type="ECO:0000313" key="3">
    <source>
        <dbReference type="Proteomes" id="UP000509241"/>
    </source>
</evidence>
<dbReference type="AlphaFoldDB" id="A0A7D5L3I5"/>
<feature type="transmembrane region" description="Helical" evidence="1">
    <location>
        <begin position="21"/>
        <end position="39"/>
    </location>
</feature>
<feature type="transmembrane region" description="Helical" evidence="1">
    <location>
        <begin position="45"/>
        <end position="68"/>
    </location>
</feature>
<accession>A0A7D5L3I5</accession>
<dbReference type="EMBL" id="CP058601">
    <property type="protein sequence ID" value="QLG50145.1"/>
    <property type="molecule type" value="Genomic_DNA"/>
</dbReference>
<dbReference type="RefSeq" id="WP_179262368.1">
    <property type="nucleotide sequence ID" value="NZ_CP058601.1"/>
</dbReference>
<name>A0A7D5L3I5_9EURY</name>
<organism evidence="2 3">
    <name type="scientific">Natrinema halophilum</name>
    <dbReference type="NCBI Taxonomy" id="1699371"/>
    <lineage>
        <taxon>Archaea</taxon>
        <taxon>Methanobacteriati</taxon>
        <taxon>Methanobacteriota</taxon>
        <taxon>Stenosarchaea group</taxon>
        <taxon>Halobacteria</taxon>
        <taxon>Halobacteriales</taxon>
        <taxon>Natrialbaceae</taxon>
        <taxon>Natrinema</taxon>
    </lineage>
</organism>
<evidence type="ECO:0000313" key="2">
    <source>
        <dbReference type="EMBL" id="QLG50145.1"/>
    </source>
</evidence>
<reference evidence="2 3" key="1">
    <citation type="submission" date="2020-07" db="EMBL/GenBank/DDBJ databases">
        <authorList>
            <person name="Cui H."/>
        </authorList>
    </citation>
    <scope>NUCLEOTIDE SEQUENCE [LARGE SCALE GENOMIC DNA]</scope>
    <source>
        <strain evidence="2 3">YPL8</strain>
    </source>
</reference>
<gene>
    <name evidence="2" type="ORF">HYG82_15420</name>
</gene>